<sequence>MLILGLTADDKGAQLEVLVRTVLEQQGYKNLRTNQVGAGGNELDVVATREAAVIGSVQVTPLMCEAKAYADPVSMPVWQRFLGKLLIERFDDVNTIGMLVALSGINGNVAGSLRSLRSKDSALFVFDGRDLLELAAQRGEVAVEKDVREALNAQLRRTPVRLDAVYYAGAHYWVAWWSGGDYSVVDGHGVMLPSADVEKLRGALEGTLDGTLLATDEARAEAEERHNARVGLLNSLLQGDEVVMDDVTRSPQAAADLADESFTCLKGANLTLLPPDEIGAAEVSRLFLSIFDDVVKVSLLSFMVGRHHDKYVRRLVDLLPEIQSGFTLDENDIRSLSEIAPLFPSVWVTLASENPMITTHRSDATEIIDEAVLAADRAAFWEAVATAIRSDFSNPRLRGFLYDHMGVAELQERNELFVKCKTGLVGHTIRTEVRNAVRQYTDESVSETGPVYVMVRMLPTIEEPWDQEHPPPEFPLDNVG</sequence>
<dbReference type="SUPFAM" id="SSF52980">
    <property type="entry name" value="Restriction endonuclease-like"/>
    <property type="match status" value="1"/>
</dbReference>
<feature type="domain" description="Restriction endonuclease type IV Mrr" evidence="1">
    <location>
        <begin position="12"/>
        <end position="108"/>
    </location>
</feature>
<reference evidence="3" key="1">
    <citation type="journal article" date="2019" name="Int. J. Syst. Evol. Microbiol.">
        <title>The Global Catalogue of Microorganisms (GCM) 10K type strain sequencing project: providing services to taxonomists for standard genome sequencing and annotation.</title>
        <authorList>
            <consortium name="The Broad Institute Genomics Platform"/>
            <consortium name="The Broad Institute Genome Sequencing Center for Infectious Disease"/>
            <person name="Wu L."/>
            <person name="Ma J."/>
        </authorList>
    </citation>
    <scope>NUCLEOTIDE SEQUENCE [LARGE SCALE GENOMIC DNA]</scope>
    <source>
        <strain evidence="3">JCM 16928</strain>
    </source>
</reference>
<dbReference type="EMBL" id="BAABAA010000001">
    <property type="protein sequence ID" value="GAA3537143.1"/>
    <property type="molecule type" value="Genomic_DNA"/>
</dbReference>
<protein>
    <recommendedName>
        <fullName evidence="1">Restriction endonuclease type IV Mrr domain-containing protein</fullName>
    </recommendedName>
</protein>
<dbReference type="InterPro" id="IPR011335">
    <property type="entry name" value="Restrct_endonuc-II-like"/>
</dbReference>
<evidence type="ECO:0000313" key="3">
    <source>
        <dbReference type="Proteomes" id="UP001501222"/>
    </source>
</evidence>
<evidence type="ECO:0000259" key="1">
    <source>
        <dbReference type="Pfam" id="PF04471"/>
    </source>
</evidence>
<proteinExistence type="predicted"/>
<keyword evidence="3" id="KW-1185">Reference proteome</keyword>
<dbReference type="Pfam" id="PF04471">
    <property type="entry name" value="Mrr_cat"/>
    <property type="match status" value="1"/>
</dbReference>
<dbReference type="InterPro" id="IPR007560">
    <property type="entry name" value="Restrct_endonuc_IV_Mrr"/>
</dbReference>
<accession>A0ABP6VLB8</accession>
<dbReference type="Proteomes" id="UP001501222">
    <property type="component" value="Unassembled WGS sequence"/>
</dbReference>
<comment type="caution">
    <text evidence="2">The sequence shown here is derived from an EMBL/GenBank/DDBJ whole genome shotgun (WGS) entry which is preliminary data.</text>
</comment>
<name>A0ABP6VLB8_9ACTN</name>
<gene>
    <name evidence="2" type="ORF">GCM10022235_00740</name>
</gene>
<evidence type="ECO:0000313" key="2">
    <source>
        <dbReference type="EMBL" id="GAA3537143.1"/>
    </source>
</evidence>
<organism evidence="2 3">
    <name type="scientific">Kribbella ginsengisoli</name>
    <dbReference type="NCBI Taxonomy" id="363865"/>
    <lineage>
        <taxon>Bacteria</taxon>
        <taxon>Bacillati</taxon>
        <taxon>Actinomycetota</taxon>
        <taxon>Actinomycetes</taxon>
        <taxon>Propionibacteriales</taxon>
        <taxon>Kribbellaceae</taxon>
        <taxon>Kribbella</taxon>
    </lineage>
</organism>